<gene>
    <name evidence="2" type="ORF">Daura_32480</name>
</gene>
<proteinExistence type="predicted"/>
<feature type="transmembrane region" description="Helical" evidence="1">
    <location>
        <begin position="53"/>
        <end position="80"/>
    </location>
</feature>
<feature type="transmembrane region" description="Helical" evidence="1">
    <location>
        <begin position="86"/>
        <end position="108"/>
    </location>
</feature>
<name>A0A9Q9I8Q3_9ACTN</name>
<evidence type="ECO:0000313" key="3">
    <source>
        <dbReference type="Proteomes" id="UP001058003"/>
    </source>
</evidence>
<accession>A0A9Q9I8Q3</accession>
<protein>
    <submittedName>
        <fullName evidence="2">Uncharacterized protein</fullName>
    </submittedName>
</protein>
<dbReference type="KEGG" id="daur:Daura_32480"/>
<evidence type="ECO:0000256" key="1">
    <source>
        <dbReference type="SAM" id="Phobius"/>
    </source>
</evidence>
<dbReference type="RefSeq" id="WP_156090123.1">
    <property type="nucleotide sequence ID" value="NZ_CP073767.1"/>
</dbReference>
<keyword evidence="1" id="KW-0472">Membrane</keyword>
<sequence>MQDATMSDTATSDDAALDGPGWRLIWAMWICAFHLIVVAVAGGVLWSSSYPGWHLILLAASGFASVVVACCWLGSSLYVARTTGRWSRWLLIAPVIGVLTLVLLGTGVPLNMRWAANRDAFAAVVAGHPIPPPGSEWQHFTVPRWLGSYIIVGAAWVPGGAVFREDQGAFFDSAGFAYLPGGPTAELNADGWLVRPSFRHLGGGWYSWTGNSS</sequence>
<evidence type="ECO:0000313" key="2">
    <source>
        <dbReference type="EMBL" id="UWZ51452.1"/>
    </source>
</evidence>
<dbReference type="Proteomes" id="UP001058003">
    <property type="component" value="Chromosome"/>
</dbReference>
<keyword evidence="3" id="KW-1185">Reference proteome</keyword>
<dbReference type="EMBL" id="CP073767">
    <property type="protein sequence ID" value="UWZ51452.1"/>
    <property type="molecule type" value="Genomic_DNA"/>
</dbReference>
<reference evidence="2" key="1">
    <citation type="submission" date="2021-04" db="EMBL/GenBank/DDBJ databases">
        <title>Dactylosporangium aurantiacum NRRL B-8018 full assembly.</title>
        <authorList>
            <person name="Hartkoorn R.C."/>
            <person name="Beaudoing E."/>
            <person name="Hot D."/>
        </authorList>
    </citation>
    <scope>NUCLEOTIDE SEQUENCE</scope>
    <source>
        <strain evidence="2">NRRL B-8018</strain>
    </source>
</reference>
<keyword evidence="1" id="KW-1133">Transmembrane helix</keyword>
<keyword evidence="1" id="KW-0812">Transmembrane</keyword>
<organism evidence="2 3">
    <name type="scientific">Dactylosporangium aurantiacum</name>
    <dbReference type="NCBI Taxonomy" id="35754"/>
    <lineage>
        <taxon>Bacteria</taxon>
        <taxon>Bacillati</taxon>
        <taxon>Actinomycetota</taxon>
        <taxon>Actinomycetes</taxon>
        <taxon>Micromonosporales</taxon>
        <taxon>Micromonosporaceae</taxon>
        <taxon>Dactylosporangium</taxon>
    </lineage>
</organism>
<feature type="transmembrane region" description="Helical" evidence="1">
    <location>
        <begin position="24"/>
        <end position="46"/>
    </location>
</feature>
<dbReference type="AlphaFoldDB" id="A0A9Q9I8Q3"/>
<dbReference type="OrthoDB" id="3389565at2"/>